<dbReference type="EnsemblPlants" id="ORUFI12G01560.1">
    <property type="protein sequence ID" value="ORUFI12G01560.1"/>
    <property type="gene ID" value="ORUFI12G01560"/>
</dbReference>
<keyword evidence="2" id="KW-1185">Reference proteome</keyword>
<dbReference type="Proteomes" id="UP000008022">
    <property type="component" value="Unassembled WGS sequence"/>
</dbReference>
<reference evidence="1" key="2">
    <citation type="submission" date="2015-06" db="UniProtKB">
        <authorList>
            <consortium name="EnsemblPlants"/>
        </authorList>
    </citation>
    <scope>IDENTIFICATION</scope>
</reference>
<name>A0A0E0RD42_ORYRU</name>
<evidence type="ECO:0000313" key="1">
    <source>
        <dbReference type="EnsemblPlants" id="ORUFI12G01560.1"/>
    </source>
</evidence>
<reference evidence="2" key="1">
    <citation type="submission" date="2013-06" db="EMBL/GenBank/DDBJ databases">
        <authorList>
            <person name="Zhao Q."/>
        </authorList>
    </citation>
    <scope>NUCLEOTIDE SEQUENCE</scope>
    <source>
        <strain evidence="2">cv. W1943</strain>
    </source>
</reference>
<protein>
    <submittedName>
        <fullName evidence="1">Uncharacterized protein</fullName>
    </submittedName>
</protein>
<sequence length="84" mass="9221">MGMGQCGREDERNHGVTWWSRRLLRGRVVVMDVFKLFIDVETGRNVELVLPSATAAVPHSVEAAVVGFAGRVQAHLGTYDVQGL</sequence>
<organism evidence="1 2">
    <name type="scientific">Oryza rufipogon</name>
    <name type="common">Brownbeard rice</name>
    <name type="synonym">Asian wild rice</name>
    <dbReference type="NCBI Taxonomy" id="4529"/>
    <lineage>
        <taxon>Eukaryota</taxon>
        <taxon>Viridiplantae</taxon>
        <taxon>Streptophyta</taxon>
        <taxon>Embryophyta</taxon>
        <taxon>Tracheophyta</taxon>
        <taxon>Spermatophyta</taxon>
        <taxon>Magnoliopsida</taxon>
        <taxon>Liliopsida</taxon>
        <taxon>Poales</taxon>
        <taxon>Poaceae</taxon>
        <taxon>BOP clade</taxon>
        <taxon>Oryzoideae</taxon>
        <taxon>Oryzeae</taxon>
        <taxon>Oryzinae</taxon>
        <taxon>Oryza</taxon>
    </lineage>
</organism>
<dbReference type="HOGENOM" id="CLU_2531413_0_0_1"/>
<accession>A0A0E0RD42</accession>
<proteinExistence type="predicted"/>
<dbReference type="Gramene" id="ORUFI12G01560.1">
    <property type="protein sequence ID" value="ORUFI12G01560.1"/>
    <property type="gene ID" value="ORUFI12G01560"/>
</dbReference>
<dbReference type="AlphaFoldDB" id="A0A0E0RD42"/>
<evidence type="ECO:0000313" key="2">
    <source>
        <dbReference type="Proteomes" id="UP000008022"/>
    </source>
</evidence>